<evidence type="ECO:0000259" key="8">
    <source>
        <dbReference type="PROSITE" id="PS50177"/>
    </source>
</evidence>
<dbReference type="FunFam" id="3.10.450.50:FF:000004">
    <property type="entry name" value="Nuclear RNA export factor 1"/>
    <property type="match status" value="1"/>
</dbReference>
<dbReference type="InterPro" id="IPR057125">
    <property type="entry name" value="NXF1/2/3/5-like_LRR"/>
</dbReference>
<dbReference type="FunCoup" id="A0A1S3GVP3">
    <property type="interactions" value="617"/>
</dbReference>
<reference evidence="10" key="1">
    <citation type="submission" date="2025-08" db="UniProtKB">
        <authorList>
            <consortium name="RefSeq"/>
        </authorList>
    </citation>
    <scope>IDENTIFICATION</scope>
    <source>
        <tissue evidence="10">Kidney</tissue>
    </source>
</reference>
<dbReference type="GeneID" id="106001490"/>
<keyword evidence="9" id="KW-1185">Reference proteome</keyword>
<keyword evidence="5" id="KW-0963">Cytoplasm</keyword>
<dbReference type="InterPro" id="IPR015245">
    <property type="entry name" value="Tap_RNA-bd"/>
</dbReference>
<dbReference type="InterPro" id="IPR035979">
    <property type="entry name" value="RBD_domain_sf"/>
</dbReference>
<dbReference type="GO" id="GO:0005737">
    <property type="term" value="C:cytoplasm"/>
    <property type="evidence" value="ECO:0007669"/>
    <property type="project" value="UniProtKB-SubCell"/>
</dbReference>
<dbReference type="GO" id="GO:0003723">
    <property type="term" value="F:RNA binding"/>
    <property type="evidence" value="ECO:0007669"/>
    <property type="project" value="InterPro"/>
</dbReference>
<evidence type="ECO:0000256" key="7">
    <source>
        <dbReference type="ARBA" id="ARBA00023242"/>
    </source>
</evidence>
<evidence type="ECO:0000256" key="3">
    <source>
        <dbReference type="ARBA" id="ARBA00009285"/>
    </source>
</evidence>
<dbReference type="InterPro" id="IPR018222">
    <property type="entry name" value="Nuclear_transport_factor_2_euk"/>
</dbReference>
<protein>
    <submittedName>
        <fullName evidence="10">Nuclear RNA export factor 3</fullName>
    </submittedName>
</protein>
<evidence type="ECO:0000313" key="10">
    <source>
        <dbReference type="RefSeq" id="XP_012892037.1"/>
    </source>
</evidence>
<dbReference type="InterPro" id="IPR002075">
    <property type="entry name" value="NTF2_dom"/>
</dbReference>
<dbReference type="AlphaFoldDB" id="A0A1S3GVP3"/>
<evidence type="ECO:0000256" key="5">
    <source>
        <dbReference type="ARBA" id="ARBA00022490"/>
    </source>
</evidence>
<evidence type="ECO:0000256" key="4">
    <source>
        <dbReference type="ARBA" id="ARBA00022448"/>
    </source>
</evidence>
<keyword evidence="4" id="KW-0813">Transport</keyword>
<dbReference type="PANTHER" id="PTHR10662:SF12">
    <property type="entry name" value="NUCLEAR RNA EXPORT FACTOR 3"/>
    <property type="match status" value="1"/>
</dbReference>
<dbReference type="Proteomes" id="UP000081671">
    <property type="component" value="Unplaced"/>
</dbReference>
<dbReference type="Gene3D" id="3.10.450.50">
    <property type="match status" value="1"/>
</dbReference>
<sequence length="523" mass="60732">MEARGRRYIPYAIPSYRQRIYSNKQNKTQINMVEGQNPPERRIQKTEQDVNFESWFKVTIPFGIKYDEEWLLNLIQSQCSVPFTPVEFRYEKMQAQFFVNNASTAFELKKISDKLLDNNNERISIFISASDVPHSLQKEVKSEKMEQPQIIRELILQPRMNKGYDVSQQDLNIYSNSFDRDMATYNTKMISLNPGKYVTTTLTTHEENISKMETSVEIEKGKGQTPEEMHAESDSFCTTFPDNSTSMNSILELFPKLLRLDGQASSRPPVFNTETHKKLPTCKGSYFGSEMLKDLILQFLQQYYTIYDYGDRQDLLDVYHEEACFSLTITHNFKEQAPSNLCDYLKYSRNMKNLKDPYVQRQLLKHRKCDIVNSLKVLPKTQHDLNSFVVDTWFQTEKMLCFSVSGQFKEVEGNSQGCVHVFTRTFITTHSSSSSLCIVNDKLFLSARPQEMENACSIPMLLPSGSEMAISQEQQMMQAFSTKSGMKWSEKDCQTNYLDYSRVVQALPHPKSKQQSHEPEHRK</sequence>
<organism evidence="9 10">
    <name type="scientific">Dipodomys ordii</name>
    <name type="common">Ord's kangaroo rat</name>
    <dbReference type="NCBI Taxonomy" id="10020"/>
    <lineage>
        <taxon>Eukaryota</taxon>
        <taxon>Metazoa</taxon>
        <taxon>Chordata</taxon>
        <taxon>Craniata</taxon>
        <taxon>Vertebrata</taxon>
        <taxon>Euteleostomi</taxon>
        <taxon>Mammalia</taxon>
        <taxon>Eutheria</taxon>
        <taxon>Euarchontoglires</taxon>
        <taxon>Glires</taxon>
        <taxon>Rodentia</taxon>
        <taxon>Castorimorpha</taxon>
        <taxon>Heteromyidae</taxon>
        <taxon>Dipodomyinae</taxon>
        <taxon>Dipodomys</taxon>
    </lineage>
</organism>
<dbReference type="SUPFAM" id="SSF54928">
    <property type="entry name" value="RNA-binding domain, RBD"/>
    <property type="match status" value="1"/>
</dbReference>
<dbReference type="InterPro" id="IPR030217">
    <property type="entry name" value="NXF_fam"/>
</dbReference>
<dbReference type="FunFam" id="3.30.70.330:FF:000165">
    <property type="entry name" value="nuclear RNA export factor 1"/>
    <property type="match status" value="1"/>
</dbReference>
<evidence type="ECO:0000256" key="6">
    <source>
        <dbReference type="ARBA" id="ARBA00022816"/>
    </source>
</evidence>
<dbReference type="Pfam" id="PF09162">
    <property type="entry name" value="Tap-RNA_bind"/>
    <property type="match status" value="1"/>
</dbReference>
<proteinExistence type="inferred from homology"/>
<dbReference type="Pfam" id="PF24048">
    <property type="entry name" value="LRR_NXF1-5"/>
    <property type="match status" value="1"/>
</dbReference>
<name>A0A1S3GVP3_DIPOR</name>
<feature type="domain" description="NTF2" evidence="8">
    <location>
        <begin position="295"/>
        <end position="445"/>
    </location>
</feature>
<dbReference type="GO" id="GO:0016973">
    <property type="term" value="P:poly(A)+ mRNA export from nucleus"/>
    <property type="evidence" value="ECO:0007669"/>
    <property type="project" value="TreeGrafter"/>
</dbReference>
<comment type="subcellular location">
    <subcellularLocation>
        <location evidence="2">Cytoplasm</location>
    </subcellularLocation>
    <subcellularLocation>
        <location evidence="1">Nucleus</location>
    </subcellularLocation>
</comment>
<gene>
    <name evidence="10" type="primary">Nxf3</name>
</gene>
<evidence type="ECO:0000313" key="9">
    <source>
        <dbReference type="Proteomes" id="UP000081671"/>
    </source>
</evidence>
<dbReference type="InterPro" id="IPR012677">
    <property type="entry name" value="Nucleotide-bd_a/b_plait_sf"/>
</dbReference>
<dbReference type="InParanoid" id="A0A1S3GVP3"/>
<dbReference type="KEGG" id="dord:106001490"/>
<keyword evidence="6" id="KW-0509">mRNA transport</keyword>
<dbReference type="Gene3D" id="3.30.70.330">
    <property type="match status" value="1"/>
</dbReference>
<evidence type="ECO:0000256" key="1">
    <source>
        <dbReference type="ARBA" id="ARBA00004123"/>
    </source>
</evidence>
<dbReference type="CTD" id="56000"/>
<dbReference type="PROSITE" id="PS50177">
    <property type="entry name" value="NTF2_DOMAIN"/>
    <property type="match status" value="1"/>
</dbReference>
<keyword evidence="7" id="KW-0539">Nucleus</keyword>
<dbReference type="InterPro" id="IPR032710">
    <property type="entry name" value="NTF2-like_dom_sf"/>
</dbReference>
<dbReference type="RefSeq" id="XP_012892037.1">
    <property type="nucleotide sequence ID" value="XM_013036583.1"/>
</dbReference>
<evidence type="ECO:0000256" key="2">
    <source>
        <dbReference type="ARBA" id="ARBA00004496"/>
    </source>
</evidence>
<dbReference type="SUPFAM" id="SSF54427">
    <property type="entry name" value="NTF2-like"/>
    <property type="match status" value="1"/>
</dbReference>
<dbReference type="Gene3D" id="1.10.8.10">
    <property type="entry name" value="DNA helicase RuvA subunit, C-terminal domain"/>
    <property type="match status" value="1"/>
</dbReference>
<dbReference type="Pfam" id="PF22602">
    <property type="entry name" value="NXF_NTF2"/>
    <property type="match status" value="1"/>
</dbReference>
<dbReference type="GO" id="GO:0005634">
    <property type="term" value="C:nucleus"/>
    <property type="evidence" value="ECO:0007669"/>
    <property type="project" value="UniProtKB-SubCell"/>
</dbReference>
<dbReference type="OrthoDB" id="25872at2759"/>
<accession>A0A1S3GVP3</accession>
<comment type="similarity">
    <text evidence="3">Belongs to the NXF family.</text>
</comment>
<dbReference type="PANTHER" id="PTHR10662">
    <property type="entry name" value="NUCLEAR RNA EXPORT FACTOR"/>
    <property type="match status" value="1"/>
</dbReference>